<sequence>MTDVLSVPDEQEFLNEFGEAPQVQDEPWIRSISISSDNGTLELSFDSHERSIRFEWRDDDDVLWEFFRETATSLVIRNEGGETYFVVSFESAELSGNLDVRVYPKIAIKDVSLRD</sequence>
<dbReference type="EMBL" id="BAAAGS010000001">
    <property type="protein sequence ID" value="GAA0507200.1"/>
    <property type="molecule type" value="Genomic_DNA"/>
</dbReference>
<name>A0ABN1BX92_SACER</name>
<evidence type="ECO:0000313" key="1">
    <source>
        <dbReference type="EMBL" id="GAA0507200.1"/>
    </source>
</evidence>
<organism evidence="1 2">
    <name type="scientific">Saccharopolyspora erythraea</name>
    <name type="common">Streptomyces erythraeus</name>
    <dbReference type="NCBI Taxonomy" id="1836"/>
    <lineage>
        <taxon>Bacteria</taxon>
        <taxon>Bacillati</taxon>
        <taxon>Actinomycetota</taxon>
        <taxon>Actinomycetes</taxon>
        <taxon>Pseudonocardiales</taxon>
        <taxon>Pseudonocardiaceae</taxon>
        <taxon>Saccharopolyspora</taxon>
    </lineage>
</organism>
<proteinExistence type="predicted"/>
<protein>
    <submittedName>
        <fullName evidence="1">Uncharacterized protein</fullName>
    </submittedName>
</protein>
<keyword evidence="2" id="KW-1185">Reference proteome</keyword>
<evidence type="ECO:0000313" key="2">
    <source>
        <dbReference type="Proteomes" id="UP001500729"/>
    </source>
</evidence>
<dbReference type="Proteomes" id="UP001500729">
    <property type="component" value="Unassembled WGS sequence"/>
</dbReference>
<reference evidence="1 2" key="1">
    <citation type="journal article" date="2019" name="Int. J. Syst. Evol. Microbiol.">
        <title>The Global Catalogue of Microorganisms (GCM) 10K type strain sequencing project: providing services to taxonomists for standard genome sequencing and annotation.</title>
        <authorList>
            <consortium name="The Broad Institute Genomics Platform"/>
            <consortium name="The Broad Institute Genome Sequencing Center for Infectious Disease"/>
            <person name="Wu L."/>
            <person name="Ma J."/>
        </authorList>
    </citation>
    <scope>NUCLEOTIDE SEQUENCE [LARGE SCALE GENOMIC DNA]</scope>
    <source>
        <strain evidence="1 2">JCM 10303</strain>
    </source>
</reference>
<accession>A0ABN1BX92</accession>
<comment type="caution">
    <text evidence="1">The sequence shown here is derived from an EMBL/GenBank/DDBJ whole genome shotgun (WGS) entry which is preliminary data.</text>
</comment>
<dbReference type="RefSeq" id="WP_009943665.1">
    <property type="nucleotide sequence ID" value="NZ_BAAAGS010000001.1"/>
</dbReference>
<gene>
    <name evidence="1" type="ORF">GCM10009533_02440</name>
</gene>